<dbReference type="RefSeq" id="WP_317074599.1">
    <property type="nucleotide sequence ID" value="NZ_JBGFTR010000020.1"/>
</dbReference>
<feature type="signal peptide" evidence="2">
    <location>
        <begin position="1"/>
        <end position="23"/>
    </location>
</feature>
<evidence type="ECO:0000313" key="4">
    <source>
        <dbReference type="Proteomes" id="UP001610706"/>
    </source>
</evidence>
<accession>A0ABW7P472</accession>
<name>A0ABW7P472_9GAMM</name>
<dbReference type="EMBL" id="JBGFTR010000020">
    <property type="protein sequence ID" value="MFH7566101.1"/>
    <property type="molecule type" value="Genomic_DNA"/>
</dbReference>
<evidence type="ECO:0000313" key="3">
    <source>
        <dbReference type="EMBL" id="MFH7566101.1"/>
    </source>
</evidence>
<feature type="region of interest" description="Disordered" evidence="1">
    <location>
        <begin position="40"/>
        <end position="63"/>
    </location>
</feature>
<evidence type="ECO:0000256" key="1">
    <source>
        <dbReference type="SAM" id="MobiDB-lite"/>
    </source>
</evidence>
<proteinExistence type="predicted"/>
<sequence length="154" mass="17331">MKTRHTALLLAASLLTLPALAVAAHHGGEGRGPMAEECHHGQMKGHHGKGHGYHGKRHHDGKAMSPARFEQRLKARMEKLETPELKAQFINTQKARLNMMEQKQQLHRLMAEQRAGNETNEELKTAMLEKIAADSKLKQQKLKLMHDALNTLEN</sequence>
<feature type="compositionally biased region" description="Basic residues" evidence="1">
    <location>
        <begin position="41"/>
        <end position="60"/>
    </location>
</feature>
<reference evidence="3 4" key="1">
    <citation type="submission" date="2024-08" db="EMBL/GenBank/DDBJ databases">
        <title>Oceanimonas smirnovii Genome sequencing and assembly.</title>
        <authorList>
            <person name="Tang B."/>
        </authorList>
    </citation>
    <scope>NUCLEOTIDE SEQUENCE [LARGE SCALE GENOMIC DNA]</scope>
    <source>
        <strain evidence="3 4">OS2020-119</strain>
    </source>
</reference>
<evidence type="ECO:0008006" key="5">
    <source>
        <dbReference type="Google" id="ProtNLM"/>
    </source>
</evidence>
<dbReference type="Proteomes" id="UP001610706">
    <property type="component" value="Unassembled WGS sequence"/>
</dbReference>
<organism evidence="3 4">
    <name type="scientific">Oceanimonas smirnovii</name>
    <dbReference type="NCBI Taxonomy" id="264574"/>
    <lineage>
        <taxon>Bacteria</taxon>
        <taxon>Pseudomonadati</taxon>
        <taxon>Pseudomonadota</taxon>
        <taxon>Gammaproteobacteria</taxon>
        <taxon>Aeromonadales</taxon>
        <taxon>Aeromonadaceae</taxon>
        <taxon>Oceanimonas</taxon>
    </lineage>
</organism>
<keyword evidence="2" id="KW-0732">Signal</keyword>
<gene>
    <name evidence="3" type="ORF">AB9R89_12285</name>
</gene>
<protein>
    <recommendedName>
        <fullName evidence="5">Periplasmic heavy metal sensor</fullName>
    </recommendedName>
</protein>
<evidence type="ECO:0000256" key="2">
    <source>
        <dbReference type="SAM" id="SignalP"/>
    </source>
</evidence>
<comment type="caution">
    <text evidence="3">The sequence shown here is derived from an EMBL/GenBank/DDBJ whole genome shotgun (WGS) entry which is preliminary data.</text>
</comment>
<feature type="chain" id="PRO_5046363014" description="Periplasmic heavy metal sensor" evidence="2">
    <location>
        <begin position="24"/>
        <end position="154"/>
    </location>
</feature>
<keyword evidence="4" id="KW-1185">Reference proteome</keyword>